<name>A0A0E9P947_ANGAN</name>
<protein>
    <submittedName>
        <fullName evidence="1">Uncharacterized protein</fullName>
    </submittedName>
</protein>
<proteinExistence type="predicted"/>
<organism evidence="1">
    <name type="scientific">Anguilla anguilla</name>
    <name type="common">European freshwater eel</name>
    <name type="synonym">Muraena anguilla</name>
    <dbReference type="NCBI Taxonomy" id="7936"/>
    <lineage>
        <taxon>Eukaryota</taxon>
        <taxon>Metazoa</taxon>
        <taxon>Chordata</taxon>
        <taxon>Craniata</taxon>
        <taxon>Vertebrata</taxon>
        <taxon>Euteleostomi</taxon>
        <taxon>Actinopterygii</taxon>
        <taxon>Neopterygii</taxon>
        <taxon>Teleostei</taxon>
        <taxon>Anguilliformes</taxon>
        <taxon>Anguillidae</taxon>
        <taxon>Anguilla</taxon>
    </lineage>
</organism>
<sequence length="35" mass="3861">MFYVTVARCHGCSEGSGDLPELPPLLLCRGRRAVR</sequence>
<reference evidence="1" key="2">
    <citation type="journal article" date="2015" name="Fish Shellfish Immunol.">
        <title>Early steps in the European eel (Anguilla anguilla)-Vibrio vulnificus interaction in the gills: Role of the RtxA13 toxin.</title>
        <authorList>
            <person name="Callol A."/>
            <person name="Pajuelo D."/>
            <person name="Ebbesson L."/>
            <person name="Teles M."/>
            <person name="MacKenzie S."/>
            <person name="Amaro C."/>
        </authorList>
    </citation>
    <scope>NUCLEOTIDE SEQUENCE</scope>
</reference>
<dbReference type="AlphaFoldDB" id="A0A0E9P947"/>
<dbReference type="EMBL" id="GBXM01107790">
    <property type="protein sequence ID" value="JAH00787.1"/>
    <property type="molecule type" value="Transcribed_RNA"/>
</dbReference>
<dbReference type="EMBL" id="GBXM01101169">
    <property type="protein sequence ID" value="JAH07408.1"/>
    <property type="molecule type" value="Transcribed_RNA"/>
</dbReference>
<accession>A0A0E9P947</accession>
<evidence type="ECO:0000313" key="1">
    <source>
        <dbReference type="EMBL" id="JAH00787.1"/>
    </source>
</evidence>
<reference evidence="1" key="1">
    <citation type="submission" date="2014-11" db="EMBL/GenBank/DDBJ databases">
        <authorList>
            <person name="Amaro Gonzalez C."/>
        </authorList>
    </citation>
    <scope>NUCLEOTIDE SEQUENCE</scope>
</reference>